<dbReference type="EMBL" id="CP116221">
    <property type="protein sequence ID" value="WCO01933.1"/>
    <property type="molecule type" value="Genomic_DNA"/>
</dbReference>
<dbReference type="Gene3D" id="3.40.50.1820">
    <property type="entry name" value="alpha/beta hydrolase"/>
    <property type="match status" value="1"/>
</dbReference>
<evidence type="ECO:0000313" key="5">
    <source>
        <dbReference type="Proteomes" id="UP001202717"/>
    </source>
</evidence>
<organism evidence="4 5">
    <name type="scientific">Psychroserpens ponticola</name>
    <dbReference type="NCBI Taxonomy" id="2932268"/>
    <lineage>
        <taxon>Bacteria</taxon>
        <taxon>Pseudomonadati</taxon>
        <taxon>Bacteroidota</taxon>
        <taxon>Flavobacteriia</taxon>
        <taxon>Flavobacteriales</taxon>
        <taxon>Flavobacteriaceae</taxon>
        <taxon>Psychroserpens</taxon>
    </lineage>
</organism>
<reference evidence="4 5" key="1">
    <citation type="submission" date="2023-01" db="EMBL/GenBank/DDBJ databases">
        <title>Psychroserpens ponticola sp. nov., isolated from seawater.</title>
        <authorList>
            <person name="Kristyanto S."/>
            <person name="Jung J."/>
            <person name="Kim J.M."/>
            <person name="Jeon C.O."/>
        </authorList>
    </citation>
    <scope>NUCLEOTIDE SEQUENCE [LARGE SCALE GENOMIC DNA]</scope>
    <source>
        <strain evidence="4 5">MSW6</strain>
    </source>
</reference>
<evidence type="ECO:0000256" key="1">
    <source>
        <dbReference type="ARBA" id="ARBA00022729"/>
    </source>
</evidence>
<feature type="domain" description="GPI inositol-deacylase PGAP1-like alpha/beta" evidence="2">
    <location>
        <begin position="363"/>
        <end position="436"/>
    </location>
</feature>
<dbReference type="Proteomes" id="UP001202717">
    <property type="component" value="Chromosome"/>
</dbReference>
<dbReference type="Pfam" id="PF07819">
    <property type="entry name" value="PGAP1"/>
    <property type="match status" value="1"/>
</dbReference>
<dbReference type="RefSeq" id="WP_249996335.1">
    <property type="nucleotide sequence ID" value="NZ_CP116221.1"/>
</dbReference>
<dbReference type="InterPro" id="IPR029058">
    <property type="entry name" value="AB_hydrolase_fold"/>
</dbReference>
<gene>
    <name evidence="4" type="ORF">MUN68_000230</name>
</gene>
<accession>A0ABY7RYJ4</accession>
<dbReference type="SUPFAM" id="SSF53474">
    <property type="entry name" value="alpha/beta-Hydrolases"/>
    <property type="match status" value="1"/>
</dbReference>
<keyword evidence="5" id="KW-1185">Reference proteome</keyword>
<name>A0ABY7RYJ4_9FLAO</name>
<evidence type="ECO:0000313" key="4">
    <source>
        <dbReference type="EMBL" id="WCO01933.1"/>
    </source>
</evidence>
<dbReference type="InterPro" id="IPR012908">
    <property type="entry name" value="PGAP1-ab_dom-like"/>
</dbReference>
<protein>
    <submittedName>
        <fullName evidence="4">T9SS type A sorting domain-containing protein</fullName>
    </submittedName>
</protein>
<proteinExistence type="predicted"/>
<keyword evidence="1" id="KW-0732">Signal</keyword>
<evidence type="ECO:0000259" key="2">
    <source>
        <dbReference type="Pfam" id="PF07819"/>
    </source>
</evidence>
<sequence>MKKLLVFTLFCIAFFQGYTQNTDYYDRMEHVFGSINKTKVTTGFLKEFGIRFNEVEAYNGIISTNNLVDKTQWQSLYSSLYTMRVGTVAQSIIVPNVVFNTLETQQDNVAEDVLLAALYYNYQQYKTNAYTNGDVTISNDQIFDVSGRNPYDTKTVFGVAPLKKQLQGDTFTFKLPSGLIYTNTSLSLSQVQVNFDDGNGYQTISLNTAKSVTYTSGGEKDITVKFVYTNGPTLYSKSKISVDYIASGGGAQARYNGIGFLNENGTTWFNNPVPGATYNGSSATGLVTIELAPDHTELTKPLIVVEGFDPEDDVNYFTFINTDNGGGIFVDIDPTGNINTLNQAIEDEDYDLVFIDFEDSTTHIQRNAYMVEEVIRQINQLKVGNEQNVVLGMSMGGLVARYALRHMEIDNDPTTNHDTKLYISHDAPHQGANIPLAYQAFVRHLVGEEISLPVLFSLIDINIVDLVDLAPELEEGLSLLQTPAAKQMLIYQLQGLGNNVSINNATLQSSFLTEYSSMGYPQQNGIRNIAITNGSECGTPLEFSNYSTLVDINERIDLPAFLTNIVLAAINGFSLNPLRYLSSVFSTDTDIKIQFNLRALPNQQSKRIYKGKIFIEKTILFLIDVEEPLIDEESVYSSSSMLPLDNANGGVFDLEGFTTLPPEFEQFVIERKFNFIPAYSSLDVGKGNVIITKEDLEKSYNPFTPPFAPKDIPFDNFFANPTISEQHIQYTLDNGNWLMTELSHTPETRSCIFVCSTAEIAGPDRFCSGSRTYNAPFGGDTYQWRIEGNAAFIQSGVTSNSVTIAKSQLNEGGWVTLVVDITSTKCGDATITKHIYIGVPSYESIEEVNTLETGLTDPIAPIGSCDDFGFKLNIAPSNQEVLEVEWEKVTTNYEWSHEDDEYVIITPACNEPIEFRVRFRNNCGWSSWQNITYDITQCSSNCSGKSGNITSDDFIIYPVPADTSLTVKLKNEPVGLLQNGDTLNIKLYNISSWLVYNINAVATQTTIDISSLVSGTYTLVLTYNGQAESHQIVIN</sequence>
<dbReference type="InterPro" id="IPR026444">
    <property type="entry name" value="Secre_tail"/>
</dbReference>
<dbReference type="Pfam" id="PF18962">
    <property type="entry name" value="Por_Secre_tail"/>
    <property type="match status" value="1"/>
</dbReference>
<dbReference type="NCBIfam" id="TIGR04183">
    <property type="entry name" value="Por_Secre_tail"/>
    <property type="match status" value="1"/>
</dbReference>
<feature type="domain" description="Secretion system C-terminal sorting" evidence="3">
    <location>
        <begin position="956"/>
        <end position="1034"/>
    </location>
</feature>
<evidence type="ECO:0000259" key="3">
    <source>
        <dbReference type="Pfam" id="PF18962"/>
    </source>
</evidence>